<keyword evidence="3" id="KW-1185">Reference proteome</keyword>
<keyword evidence="1" id="KW-0472">Membrane</keyword>
<name>A0ABS1IRT8_9GAMM</name>
<proteinExistence type="predicted"/>
<dbReference type="RefSeq" id="WP_218466953.1">
    <property type="nucleotide sequence ID" value="NZ_JADRCR010000005.1"/>
</dbReference>
<evidence type="ECO:0000256" key="1">
    <source>
        <dbReference type="SAM" id="Phobius"/>
    </source>
</evidence>
<gene>
    <name evidence="2" type="ORF">I2494_11075</name>
</gene>
<dbReference type="EMBL" id="JADRCR010000005">
    <property type="protein sequence ID" value="MBK5144252.1"/>
    <property type="molecule type" value="Genomic_DNA"/>
</dbReference>
<sequence>MNQSVERKDNIIKNVIAAWKDKYNAKDKKGKIWIFVALIFFFLCILRLLVFIFSAFGDGLPDCNNSKLINDKLPTLVNNFIKRQDPSIYNPKTTISKVEEIWYDKKAGLRQCSGSLTMRADSDIETYDFTYQIAWTNKEKNEYQYRIIDVDF</sequence>
<protein>
    <recommendedName>
        <fullName evidence="4">DUF4845 domain-containing protein</fullName>
    </recommendedName>
</protein>
<evidence type="ECO:0000313" key="2">
    <source>
        <dbReference type="EMBL" id="MBK5144252.1"/>
    </source>
</evidence>
<dbReference type="Proteomes" id="UP001296921">
    <property type="component" value="Unassembled WGS sequence"/>
</dbReference>
<reference evidence="2 3" key="1">
    <citation type="submission" date="2020-11" db="EMBL/GenBank/DDBJ databases">
        <title>Insectihabitans protaetiae gen. nov. sp. nov. and Insectihabitans allomyrinae sp. nov., isolated from larvae of Protaetia brevitarsis seulensis and Allomyrina dichotoma, respectively.</title>
        <authorList>
            <person name="Lee S.D."/>
            <person name="Byeon Y.-S."/>
            <person name="Kim S.-M."/>
            <person name="Yang H.L."/>
            <person name="Kim I.S."/>
        </authorList>
    </citation>
    <scope>NUCLEOTIDE SEQUENCE [LARGE SCALE GENOMIC DNA]</scope>
    <source>
        <strain evidence="2 3">BWR-B9</strain>
    </source>
</reference>
<feature type="transmembrane region" description="Helical" evidence="1">
    <location>
        <begin position="32"/>
        <end position="56"/>
    </location>
</feature>
<keyword evidence="1" id="KW-1133">Transmembrane helix</keyword>
<organism evidence="2 3">
    <name type="scientific">Limnobaculum allomyrinae</name>
    <dbReference type="NCBI Taxonomy" id="2791986"/>
    <lineage>
        <taxon>Bacteria</taxon>
        <taxon>Pseudomonadati</taxon>
        <taxon>Pseudomonadota</taxon>
        <taxon>Gammaproteobacteria</taxon>
        <taxon>Enterobacterales</taxon>
        <taxon>Budviciaceae</taxon>
        <taxon>Limnobaculum</taxon>
    </lineage>
</organism>
<evidence type="ECO:0000313" key="3">
    <source>
        <dbReference type="Proteomes" id="UP001296921"/>
    </source>
</evidence>
<comment type="caution">
    <text evidence="2">The sequence shown here is derived from an EMBL/GenBank/DDBJ whole genome shotgun (WGS) entry which is preliminary data.</text>
</comment>
<keyword evidence="1" id="KW-0812">Transmembrane</keyword>
<accession>A0ABS1IRT8</accession>
<evidence type="ECO:0008006" key="4">
    <source>
        <dbReference type="Google" id="ProtNLM"/>
    </source>
</evidence>